<feature type="domain" description="Helicase ATP-binding" evidence="2">
    <location>
        <begin position="48"/>
        <end position="198"/>
    </location>
</feature>
<dbReference type="PANTHER" id="PTHR45766">
    <property type="entry name" value="DNA ANNEALING HELICASE AND ENDONUCLEASE ZRANB3 FAMILY MEMBER"/>
    <property type="match status" value="1"/>
</dbReference>
<protein>
    <submittedName>
        <fullName evidence="4">Mg533 protein</fullName>
    </submittedName>
</protein>
<dbReference type="SMART" id="SM00487">
    <property type="entry name" value="DEXDc"/>
    <property type="match status" value="1"/>
</dbReference>
<dbReference type="CDD" id="cd18793">
    <property type="entry name" value="SF2_C_SNF"/>
    <property type="match status" value="1"/>
</dbReference>
<dbReference type="Pfam" id="PF04851">
    <property type="entry name" value="ResIII"/>
    <property type="match status" value="1"/>
</dbReference>
<sequence>MSDNIGFFLKNITDTKNTAPKIYSKTVLSNITKQKLLSYQENHVVKLVNILLKYSVALDASDTGIGKTYVAAATCKELERRPIIVCPKTLIFNWMCVLAFFGVKHYDIVNYETLKNGKTYRNNKCKSRIKSPFVDVVDPDPENPQKFPYEWHVPKDAIVIFDEAHRCKDPSTDNGKLLASTKQLVLQKIPVIMLSATICEKFTDMKIPFYLFGFIPNTRNFNHYIRTLRQKYPQHKIKRSNYQRVSDYKDARDYAQAMTIYEEIKDFTSRIKIKDLGDKFPSNQWCAQQFIAEEADKISEAYEEMAVLMKALKDNPGKNDLAKIQKLKQEIEFRKVPIFIEQAQLFLDEGKSVIIFVNYLDTLHVISEQLDIRCKIYGDQTMEERQNAIDLFQSNEERIIICQIRAGGVGISLHDIHGGHPRVTLINYPDSASDLLQALGRAPRAGAKTPVLQRIIFVANVDYEKRIMQNINKKLANISAINDGDLDGYKYKIYKITRKVVPKKEIKKVINIDDELSEQ</sequence>
<dbReference type="Pfam" id="PF00271">
    <property type="entry name" value="Helicase_C"/>
    <property type="match status" value="1"/>
</dbReference>
<dbReference type="GeneID" id="80517234"/>
<feature type="domain" description="Helicase C-terminal" evidence="3">
    <location>
        <begin position="339"/>
        <end position="487"/>
    </location>
</feature>
<dbReference type="KEGG" id="vg:80517234"/>
<dbReference type="PROSITE" id="PS51192">
    <property type="entry name" value="HELICASE_ATP_BIND_1"/>
    <property type="match status" value="1"/>
</dbReference>
<organism evidence="4">
    <name type="scientific">Tupanvirus deep ocean</name>
    <dbReference type="NCBI Taxonomy" id="2126984"/>
    <lineage>
        <taxon>Viruses</taxon>
        <taxon>Varidnaviria</taxon>
        <taxon>Bamfordvirae</taxon>
        <taxon>Nucleocytoviricota</taxon>
        <taxon>Megaviricetes</taxon>
        <taxon>Imitervirales</taxon>
        <taxon>Mimiviridae</taxon>
        <taxon>Megamimivirinae</taxon>
        <taxon>Tupanvirus</taxon>
        <taxon>Tupanvirus altamarinense</taxon>
    </lineage>
</organism>
<dbReference type="GO" id="GO:0006281">
    <property type="term" value="P:DNA repair"/>
    <property type="evidence" value="ECO:0007669"/>
    <property type="project" value="TreeGrafter"/>
</dbReference>
<dbReference type="GO" id="GO:0003677">
    <property type="term" value="F:DNA binding"/>
    <property type="evidence" value="ECO:0007669"/>
    <property type="project" value="InterPro"/>
</dbReference>
<evidence type="ECO:0000259" key="3">
    <source>
        <dbReference type="PROSITE" id="PS51194"/>
    </source>
</evidence>
<dbReference type="PANTHER" id="PTHR45766:SF6">
    <property type="entry name" value="SWI_SNF-RELATED MATRIX-ASSOCIATED ACTIN-DEPENDENT REGULATOR OF CHROMATIN SUBFAMILY A-LIKE PROTEIN 1"/>
    <property type="match status" value="1"/>
</dbReference>
<dbReference type="PROSITE" id="PS51194">
    <property type="entry name" value="HELICASE_CTER"/>
    <property type="match status" value="1"/>
</dbReference>
<evidence type="ECO:0000259" key="2">
    <source>
        <dbReference type="PROSITE" id="PS51192"/>
    </source>
</evidence>
<reference evidence="4" key="1">
    <citation type="submission" date="2017-06" db="EMBL/GenBank/DDBJ databases">
        <authorList>
            <person name="Assis F.L."/>
            <person name="Abrahao J.S."/>
            <person name="Silva L."/>
            <person name="Khalil J.B."/>
            <person name="Rodrigues R."/>
            <person name="Silva L.S."/>
            <person name="Boratto P."/>
            <person name="Andrade M."/>
            <person name="Kroon E.G."/>
            <person name="Ribeiro B."/>
            <person name="Bergier I."/>
            <person name="Seligmann H."/>
            <person name="Ghigo E."/>
            <person name="Colson P."/>
            <person name="Levasseur A."/>
            <person name="Raoult D."/>
            <person name="Scola B.L."/>
        </authorList>
    </citation>
    <scope>NUCLEOTIDE SEQUENCE</scope>
    <source>
        <strain evidence="4">Deep ocean</strain>
    </source>
</reference>
<evidence type="ECO:0000256" key="1">
    <source>
        <dbReference type="ARBA" id="ARBA00022801"/>
    </source>
</evidence>
<name>A0A6N1NWM3_9VIRU</name>
<dbReference type="EMBL" id="MF405918">
    <property type="protein sequence ID" value="QKU33931.1"/>
    <property type="molecule type" value="Genomic_DNA"/>
</dbReference>
<dbReference type="InterPro" id="IPR014001">
    <property type="entry name" value="Helicase_ATP-bd"/>
</dbReference>
<proteinExistence type="predicted"/>
<dbReference type="Gene3D" id="3.40.50.300">
    <property type="entry name" value="P-loop containing nucleotide triphosphate hydrolases"/>
    <property type="match status" value="2"/>
</dbReference>
<reference evidence="4" key="2">
    <citation type="journal article" date="2018" name="Nat. Commun.">
        <title>Tailed giant Tupanvirus possesses the most complete translational apparatus of the known virosphere.</title>
        <authorList>
            <person name="Abrahao J."/>
            <person name="Silva L."/>
            <person name="Silva L.S."/>
            <person name="Khalil J.Y.B."/>
            <person name="Rodrigues R."/>
            <person name="Arantes T."/>
            <person name="Assis F."/>
            <person name="Boratto P."/>
            <person name="Andrade M."/>
            <person name="Kroon E.G."/>
            <person name="Ribeiro B."/>
            <person name="Bergier I."/>
            <person name="Seligmann H."/>
            <person name="Ghigo E."/>
            <person name="Colson P."/>
            <person name="Levasseur A."/>
            <person name="Kroemer G."/>
            <person name="Raoult D."/>
            <person name="La Scola B."/>
        </authorList>
    </citation>
    <scope>NUCLEOTIDE SEQUENCE [LARGE SCALE GENOMIC DNA]</scope>
    <source>
        <strain evidence="4">Deep ocean</strain>
    </source>
</reference>
<dbReference type="GO" id="GO:0031297">
    <property type="term" value="P:replication fork processing"/>
    <property type="evidence" value="ECO:0007669"/>
    <property type="project" value="TreeGrafter"/>
</dbReference>
<dbReference type="InterPro" id="IPR049730">
    <property type="entry name" value="SNF2/RAD54-like_C"/>
</dbReference>
<dbReference type="SUPFAM" id="SSF52540">
    <property type="entry name" value="P-loop containing nucleoside triphosphate hydrolases"/>
    <property type="match status" value="2"/>
</dbReference>
<dbReference type="InterPro" id="IPR001650">
    <property type="entry name" value="Helicase_C-like"/>
</dbReference>
<dbReference type="InterPro" id="IPR027417">
    <property type="entry name" value="P-loop_NTPase"/>
</dbReference>
<accession>A0A6N1NWM3</accession>
<dbReference type="RefSeq" id="YP_010780543.1">
    <property type="nucleotide sequence ID" value="NC_075038.1"/>
</dbReference>
<dbReference type="GO" id="GO:0016787">
    <property type="term" value="F:hydrolase activity"/>
    <property type="evidence" value="ECO:0007669"/>
    <property type="project" value="UniProtKB-KW"/>
</dbReference>
<evidence type="ECO:0000313" key="4">
    <source>
        <dbReference type="EMBL" id="QKU33931.1"/>
    </source>
</evidence>
<dbReference type="SMART" id="SM00490">
    <property type="entry name" value="HELICc"/>
    <property type="match status" value="1"/>
</dbReference>
<dbReference type="GO" id="GO:0005524">
    <property type="term" value="F:ATP binding"/>
    <property type="evidence" value="ECO:0007669"/>
    <property type="project" value="InterPro"/>
</dbReference>
<dbReference type="InterPro" id="IPR006935">
    <property type="entry name" value="Helicase/UvrB_N"/>
</dbReference>
<keyword evidence="1" id="KW-0378">Hydrolase</keyword>